<evidence type="ECO:0000313" key="5">
    <source>
        <dbReference type="EMBL" id="TPD73711.1"/>
    </source>
</evidence>
<dbReference type="AlphaFoldDB" id="A0A501QN78"/>
<dbReference type="NCBIfam" id="TIGR00229">
    <property type="entry name" value="sensory_box"/>
    <property type="match status" value="1"/>
</dbReference>
<dbReference type="CDD" id="cd00130">
    <property type="entry name" value="PAS"/>
    <property type="match status" value="1"/>
</dbReference>
<gene>
    <name evidence="5" type="ORF">FJA49_00345</name>
</gene>
<keyword evidence="2" id="KW-0288">FMN</keyword>
<accession>A0A501QN78</accession>
<dbReference type="OrthoDB" id="5760647at2"/>
<dbReference type="PANTHER" id="PTHR47429">
    <property type="entry name" value="PROTEIN TWIN LOV 1"/>
    <property type="match status" value="1"/>
</dbReference>
<evidence type="ECO:0000256" key="3">
    <source>
        <dbReference type="ARBA" id="ARBA00022991"/>
    </source>
</evidence>
<proteinExistence type="predicted"/>
<evidence type="ECO:0000313" key="6">
    <source>
        <dbReference type="Proteomes" id="UP000319175"/>
    </source>
</evidence>
<protein>
    <submittedName>
        <fullName evidence="5">PAS domain-containing protein</fullName>
    </submittedName>
</protein>
<dbReference type="Pfam" id="PF13426">
    <property type="entry name" value="PAS_9"/>
    <property type="match status" value="1"/>
</dbReference>
<comment type="caution">
    <text evidence="5">The sequence shown here is derived from an EMBL/GenBank/DDBJ whole genome shotgun (WGS) entry which is preliminary data.</text>
</comment>
<dbReference type="InterPro" id="IPR000014">
    <property type="entry name" value="PAS"/>
</dbReference>
<organism evidence="5 6">
    <name type="scientific">Flavobacterium microcysteis</name>
    <dbReference type="NCBI Taxonomy" id="2596891"/>
    <lineage>
        <taxon>Bacteria</taxon>
        <taxon>Pseudomonadati</taxon>
        <taxon>Bacteroidota</taxon>
        <taxon>Flavobacteriia</taxon>
        <taxon>Flavobacteriales</taxon>
        <taxon>Flavobacteriaceae</taxon>
        <taxon>Flavobacterium</taxon>
    </lineage>
</organism>
<keyword evidence="1" id="KW-0285">Flavoprotein</keyword>
<evidence type="ECO:0000256" key="2">
    <source>
        <dbReference type="ARBA" id="ARBA00022643"/>
    </source>
</evidence>
<dbReference type="Proteomes" id="UP000319175">
    <property type="component" value="Unassembled WGS sequence"/>
</dbReference>
<keyword evidence="6" id="KW-1185">Reference proteome</keyword>
<dbReference type="InterPro" id="IPR035965">
    <property type="entry name" value="PAS-like_dom_sf"/>
</dbReference>
<name>A0A501QN78_9FLAO</name>
<dbReference type="PROSITE" id="PS50112">
    <property type="entry name" value="PAS"/>
    <property type="match status" value="1"/>
</dbReference>
<feature type="domain" description="PAS" evidence="4">
    <location>
        <begin position="62"/>
        <end position="93"/>
    </location>
</feature>
<reference evidence="5 6" key="1">
    <citation type="submission" date="2019-06" db="EMBL/GenBank/DDBJ databases">
        <title>Flavobacterium sp. MaA-Y11 from geoumgang.</title>
        <authorList>
            <person name="Jeong S."/>
        </authorList>
    </citation>
    <scope>NUCLEOTIDE SEQUENCE [LARGE SCALE GENOMIC DNA]</scope>
    <source>
        <strain evidence="5 6">MaA-Y11</strain>
    </source>
</reference>
<sequence length="160" mass="18549">MEHSATQDDIPMPLYSWDFFGDYLEQLKISLSDLSKLKTLSKSNQWRFNWNFEEELRKDHVVVVTDNLLNIVFASENIIGMTGYATKEVLGKSPKLFQGTKTSKNDLRFIREAIDAKIPFEKTIVNYKKNGETYSCHIKAFPVFNRKKQVVNFIAFEKAA</sequence>
<dbReference type="Gene3D" id="3.30.450.20">
    <property type="entry name" value="PAS domain"/>
    <property type="match status" value="1"/>
</dbReference>
<evidence type="ECO:0000256" key="1">
    <source>
        <dbReference type="ARBA" id="ARBA00022630"/>
    </source>
</evidence>
<dbReference type="SUPFAM" id="SSF55785">
    <property type="entry name" value="PYP-like sensor domain (PAS domain)"/>
    <property type="match status" value="1"/>
</dbReference>
<dbReference type="EMBL" id="VFJE01000045">
    <property type="protein sequence ID" value="TPD73711.1"/>
    <property type="molecule type" value="Genomic_DNA"/>
</dbReference>
<dbReference type="PANTHER" id="PTHR47429:SF2">
    <property type="entry name" value="PROTEIN TWIN LOV 1"/>
    <property type="match status" value="1"/>
</dbReference>
<evidence type="ECO:0000259" key="4">
    <source>
        <dbReference type="PROSITE" id="PS50112"/>
    </source>
</evidence>
<keyword evidence="3" id="KW-0157">Chromophore</keyword>